<evidence type="ECO:0000313" key="2">
    <source>
        <dbReference type="Proteomes" id="UP000185753"/>
    </source>
</evidence>
<reference evidence="2" key="1">
    <citation type="submission" date="2016-06" db="EMBL/GenBank/DDBJ databases">
        <authorList>
            <person name="Radolfova-Krizova L."/>
            <person name="Nemec A."/>
        </authorList>
    </citation>
    <scope>NUCLEOTIDE SEQUENCE [LARGE SCALE GENOMIC DNA]</scope>
    <source>
        <strain evidence="2">ANC 4275</strain>
    </source>
</reference>
<sequence>MVTFLIFLCIFIALCGIGIVAKKIYKTERYRQGYTRYQAPKRSKSTSKISASEATREVDETVEVDEYEQQLFDDIAALFFQQKYVLDSQAAAEQLQADFLRKMPVNCKTQIRQLDLGEWSIYWNFYNQSLEYYLGRYGEFYTHVDRFGKEHKLEYKVQETAS</sequence>
<keyword evidence="2" id="KW-1185">Reference proteome</keyword>
<dbReference type="Proteomes" id="UP000185753">
    <property type="component" value="Unassembled WGS sequence"/>
</dbReference>
<name>A0A1A7RCJ6_9GAMM</name>
<comment type="caution">
    <text evidence="1">The sequence shown here is derived from an EMBL/GenBank/DDBJ whole genome shotgun (WGS) entry which is preliminary data.</text>
</comment>
<protein>
    <submittedName>
        <fullName evidence="1">Uncharacterized protein</fullName>
    </submittedName>
</protein>
<dbReference type="OrthoDB" id="6713262at2"/>
<accession>A0A1A7RCJ6</accession>
<dbReference type="RefSeq" id="WP_067764468.1">
    <property type="nucleotide sequence ID" value="NZ_JBLZYA010000001.1"/>
</dbReference>
<gene>
    <name evidence="1" type="ORF">A9J31_04915</name>
</gene>
<dbReference type="EMBL" id="LZDS01000025">
    <property type="protein sequence ID" value="OBX28427.1"/>
    <property type="molecule type" value="Genomic_DNA"/>
</dbReference>
<organism evidence="1 2">
    <name type="scientific">Acinetobacter gandensis</name>
    <dbReference type="NCBI Taxonomy" id="1443941"/>
    <lineage>
        <taxon>Bacteria</taxon>
        <taxon>Pseudomonadati</taxon>
        <taxon>Pseudomonadota</taxon>
        <taxon>Gammaproteobacteria</taxon>
        <taxon>Moraxellales</taxon>
        <taxon>Moraxellaceae</taxon>
        <taxon>Acinetobacter</taxon>
    </lineage>
</organism>
<proteinExistence type="predicted"/>
<evidence type="ECO:0000313" key="1">
    <source>
        <dbReference type="EMBL" id="OBX28427.1"/>
    </source>
</evidence>
<dbReference type="AlphaFoldDB" id="A0A1A7RCJ6"/>